<feature type="transmembrane region" description="Helical" evidence="10">
    <location>
        <begin position="7"/>
        <end position="27"/>
    </location>
</feature>
<dbReference type="InterPro" id="IPR044698">
    <property type="entry name" value="VKOR/LTO1"/>
</dbReference>
<dbReference type="CDD" id="cd12916">
    <property type="entry name" value="VKOR_1"/>
    <property type="match status" value="1"/>
</dbReference>
<evidence type="ECO:0000256" key="3">
    <source>
        <dbReference type="ARBA" id="ARBA00022692"/>
    </source>
</evidence>
<keyword evidence="9" id="KW-0676">Redox-active center</keyword>
<dbReference type="Proteomes" id="UP001200513">
    <property type="component" value="Chromosome"/>
</dbReference>
<evidence type="ECO:0000256" key="2">
    <source>
        <dbReference type="ARBA" id="ARBA00006214"/>
    </source>
</evidence>
<name>A0A9Y1FNU6_9ARCH</name>
<comment type="subcellular location">
    <subcellularLocation>
        <location evidence="1">Membrane</location>
        <topology evidence="1">Multi-pass membrane protein</topology>
    </subcellularLocation>
</comment>
<dbReference type="Gene3D" id="1.20.1440.130">
    <property type="entry name" value="VKOR domain"/>
    <property type="match status" value="1"/>
</dbReference>
<dbReference type="PANTHER" id="PTHR34573:SF1">
    <property type="entry name" value="VITAMIN K EPOXIDE REDUCTASE DOMAIN-CONTAINING PROTEIN"/>
    <property type="match status" value="1"/>
</dbReference>
<keyword evidence="7 10" id="KW-0472">Membrane</keyword>
<keyword evidence="4" id="KW-0874">Quinone</keyword>
<keyword evidence="8" id="KW-1015">Disulfide bond</keyword>
<keyword evidence="6" id="KW-0560">Oxidoreductase</keyword>
<evidence type="ECO:0000256" key="8">
    <source>
        <dbReference type="ARBA" id="ARBA00023157"/>
    </source>
</evidence>
<evidence type="ECO:0000256" key="1">
    <source>
        <dbReference type="ARBA" id="ARBA00004141"/>
    </source>
</evidence>
<gene>
    <name evidence="12" type="ORF">K9W46_02765</name>
</gene>
<organism evidence="12">
    <name type="scientific">Candidatus Heimdallarchaeum endolithica</name>
    <dbReference type="NCBI Taxonomy" id="2876572"/>
    <lineage>
        <taxon>Archaea</taxon>
        <taxon>Promethearchaeati</taxon>
        <taxon>Candidatus Heimdallarchaeota</taxon>
        <taxon>Candidatus Heimdallarchaeia (ex Rinke et al. 2021) (nom. nud.)</taxon>
        <taxon>Candidatus Heimdallarchaeales</taxon>
        <taxon>Candidatus Heimdallarchaeaceae</taxon>
        <taxon>Candidatus Heimdallarchaeum</taxon>
    </lineage>
</organism>
<dbReference type="AlphaFoldDB" id="A0A9Y1FNU6"/>
<evidence type="ECO:0000256" key="10">
    <source>
        <dbReference type="SAM" id="Phobius"/>
    </source>
</evidence>
<evidence type="ECO:0000256" key="6">
    <source>
        <dbReference type="ARBA" id="ARBA00023002"/>
    </source>
</evidence>
<dbReference type="EMBL" id="CP084167">
    <property type="protein sequence ID" value="UJG44112.1"/>
    <property type="molecule type" value="Genomic_DNA"/>
</dbReference>
<evidence type="ECO:0000256" key="9">
    <source>
        <dbReference type="ARBA" id="ARBA00023284"/>
    </source>
</evidence>
<evidence type="ECO:0000259" key="11">
    <source>
        <dbReference type="SMART" id="SM00756"/>
    </source>
</evidence>
<protein>
    <submittedName>
        <fullName evidence="12">Vitamin K epoxide reductase family protein</fullName>
    </submittedName>
</protein>
<feature type="transmembrane region" description="Helical" evidence="10">
    <location>
        <begin position="56"/>
        <end position="79"/>
    </location>
</feature>
<evidence type="ECO:0000256" key="5">
    <source>
        <dbReference type="ARBA" id="ARBA00022989"/>
    </source>
</evidence>
<dbReference type="InterPro" id="IPR012932">
    <property type="entry name" value="VKOR"/>
</dbReference>
<reference evidence="12" key="1">
    <citation type="journal article" date="2022" name="Nat. Microbiol.">
        <title>Unique mobile elements and scalable gene flow at the prokaryote-eukaryote boundary revealed by circularized Asgard archaea genomes.</title>
        <authorList>
            <person name="Wu F."/>
            <person name="Speth D.R."/>
            <person name="Philosof A."/>
            <person name="Cremiere A."/>
            <person name="Narayanan A."/>
            <person name="Barco R.A."/>
            <person name="Connon S.A."/>
            <person name="Amend J.P."/>
            <person name="Antoshechkin I.A."/>
            <person name="Orphan V.J."/>
        </authorList>
    </citation>
    <scope>NUCLEOTIDE SEQUENCE</scope>
    <source>
        <strain evidence="12">PR6</strain>
    </source>
</reference>
<sequence>MSTNSKLIKLSTIVALIGFLISLFLLYSEITNSFYCIVEEHFFDCSKVNKSSYASILGVPISLIGVIYYLSIIIAAIMISKQIKDKILLDFVLPVVTTLGLFFSIYLTLIEAIVIQKFCEYCLVSAICSTSLAVIYLINPISKLKEKK</sequence>
<evidence type="ECO:0000256" key="7">
    <source>
        <dbReference type="ARBA" id="ARBA00023136"/>
    </source>
</evidence>
<comment type="similarity">
    <text evidence="2">Belongs to the VKOR family.</text>
</comment>
<dbReference type="InterPro" id="IPR038354">
    <property type="entry name" value="VKOR_sf"/>
</dbReference>
<dbReference type="GO" id="GO:0048038">
    <property type="term" value="F:quinone binding"/>
    <property type="evidence" value="ECO:0007669"/>
    <property type="project" value="UniProtKB-KW"/>
</dbReference>
<dbReference type="GO" id="GO:0016491">
    <property type="term" value="F:oxidoreductase activity"/>
    <property type="evidence" value="ECO:0007669"/>
    <property type="project" value="UniProtKB-KW"/>
</dbReference>
<evidence type="ECO:0000256" key="4">
    <source>
        <dbReference type="ARBA" id="ARBA00022719"/>
    </source>
</evidence>
<feature type="domain" description="Vitamin K epoxide reductase" evidence="11">
    <location>
        <begin position="4"/>
        <end position="140"/>
    </location>
</feature>
<proteinExistence type="inferred from homology"/>
<dbReference type="Pfam" id="PF07884">
    <property type="entry name" value="VKOR"/>
    <property type="match status" value="1"/>
</dbReference>
<accession>A0A9Y1FNU6</accession>
<dbReference type="PANTHER" id="PTHR34573">
    <property type="entry name" value="VKC DOMAIN-CONTAINING PROTEIN"/>
    <property type="match status" value="1"/>
</dbReference>
<feature type="transmembrane region" description="Helical" evidence="10">
    <location>
        <begin position="91"/>
        <end position="115"/>
    </location>
</feature>
<dbReference type="GO" id="GO:0016020">
    <property type="term" value="C:membrane"/>
    <property type="evidence" value="ECO:0007669"/>
    <property type="project" value="UniProtKB-SubCell"/>
</dbReference>
<feature type="transmembrane region" description="Helical" evidence="10">
    <location>
        <begin position="121"/>
        <end position="138"/>
    </location>
</feature>
<evidence type="ECO:0000313" key="12">
    <source>
        <dbReference type="EMBL" id="UJG44112.1"/>
    </source>
</evidence>
<keyword evidence="3 10" id="KW-0812">Transmembrane</keyword>
<dbReference type="SMART" id="SM00756">
    <property type="entry name" value="VKc"/>
    <property type="match status" value="1"/>
</dbReference>
<keyword evidence="5 10" id="KW-1133">Transmembrane helix</keyword>